<dbReference type="InterPro" id="IPR041588">
    <property type="entry name" value="Integrase_H2C2"/>
</dbReference>
<feature type="domain" description="Integrase zinc-binding" evidence="2">
    <location>
        <begin position="55"/>
        <end position="98"/>
    </location>
</feature>
<reference evidence="3" key="1">
    <citation type="journal article" date="2023" name="Science">
        <title>Genome structures resolve the early diversification of teleost fishes.</title>
        <authorList>
            <person name="Parey E."/>
            <person name="Louis A."/>
            <person name="Montfort J."/>
            <person name="Bouchez O."/>
            <person name="Roques C."/>
            <person name="Iampietro C."/>
            <person name="Lluch J."/>
            <person name="Castinel A."/>
            <person name="Donnadieu C."/>
            <person name="Desvignes T."/>
            <person name="Floi Bucao C."/>
            <person name="Jouanno E."/>
            <person name="Wen M."/>
            <person name="Mejri S."/>
            <person name="Dirks R."/>
            <person name="Jansen H."/>
            <person name="Henkel C."/>
            <person name="Chen W.J."/>
            <person name="Zahm M."/>
            <person name="Cabau C."/>
            <person name="Klopp C."/>
            <person name="Thompson A.W."/>
            <person name="Robinson-Rechavi M."/>
            <person name="Braasch I."/>
            <person name="Lecointre G."/>
            <person name="Bobe J."/>
            <person name="Postlethwait J.H."/>
            <person name="Berthelot C."/>
            <person name="Roest Crollius H."/>
            <person name="Guiguen Y."/>
        </authorList>
    </citation>
    <scope>NUCLEOTIDE SEQUENCE</scope>
    <source>
        <strain evidence="3">WJC10195</strain>
    </source>
</reference>
<dbReference type="EMBL" id="JAINUF010000002">
    <property type="protein sequence ID" value="KAJ8375684.1"/>
    <property type="molecule type" value="Genomic_DNA"/>
</dbReference>
<evidence type="ECO:0000259" key="2">
    <source>
        <dbReference type="Pfam" id="PF17921"/>
    </source>
</evidence>
<dbReference type="AlphaFoldDB" id="A0A9Q1G6C7"/>
<evidence type="ECO:0000313" key="3">
    <source>
        <dbReference type="EMBL" id="KAJ8375684.1"/>
    </source>
</evidence>
<organism evidence="3 4">
    <name type="scientific">Synaphobranchus kaupii</name>
    <name type="common">Kaup's arrowtooth eel</name>
    <dbReference type="NCBI Taxonomy" id="118154"/>
    <lineage>
        <taxon>Eukaryota</taxon>
        <taxon>Metazoa</taxon>
        <taxon>Chordata</taxon>
        <taxon>Craniata</taxon>
        <taxon>Vertebrata</taxon>
        <taxon>Euteleostomi</taxon>
        <taxon>Actinopterygii</taxon>
        <taxon>Neopterygii</taxon>
        <taxon>Teleostei</taxon>
        <taxon>Anguilliformes</taxon>
        <taxon>Synaphobranchidae</taxon>
        <taxon>Synaphobranchus</taxon>
    </lineage>
</organism>
<comment type="caution">
    <text evidence="3">The sequence shown here is derived from an EMBL/GenBank/DDBJ whole genome shotgun (WGS) entry which is preliminary data.</text>
</comment>
<dbReference type="Pfam" id="PF17921">
    <property type="entry name" value="Integrase_H2C2"/>
    <property type="match status" value="1"/>
</dbReference>
<gene>
    <name evidence="3" type="ORF">SKAU_G00062640</name>
</gene>
<proteinExistence type="predicted"/>
<evidence type="ECO:0000256" key="1">
    <source>
        <dbReference type="SAM" id="MobiDB-lite"/>
    </source>
</evidence>
<feature type="region of interest" description="Disordered" evidence="1">
    <location>
        <begin position="1"/>
        <end position="31"/>
    </location>
</feature>
<name>A0A9Q1G6C7_SYNKA</name>
<sequence length="106" mass="11643">MPTASHIPLAPVAHCDREEEKKGEQEPAPKPVGTACAAVAAVVDELQSAQIQQAHLQPKVLQMVHDTSGVGHVVVTKTLHRLQFYWGRCRRDMESHCRCAKKEPAA</sequence>
<protein>
    <recommendedName>
        <fullName evidence="2">Integrase zinc-binding domain-containing protein</fullName>
    </recommendedName>
</protein>
<dbReference type="Gene3D" id="1.10.340.70">
    <property type="match status" value="1"/>
</dbReference>
<keyword evidence="4" id="KW-1185">Reference proteome</keyword>
<evidence type="ECO:0000313" key="4">
    <source>
        <dbReference type="Proteomes" id="UP001152622"/>
    </source>
</evidence>
<feature type="compositionally biased region" description="Basic and acidic residues" evidence="1">
    <location>
        <begin position="14"/>
        <end position="27"/>
    </location>
</feature>
<dbReference type="Proteomes" id="UP001152622">
    <property type="component" value="Chromosome 2"/>
</dbReference>
<accession>A0A9Q1G6C7</accession>